<feature type="transmembrane region" description="Helical" evidence="1">
    <location>
        <begin position="41"/>
        <end position="59"/>
    </location>
</feature>
<reference evidence="2 3" key="1">
    <citation type="submission" date="2019-08" db="EMBL/GenBank/DDBJ databases">
        <title>In-depth cultivation of the pig gut microbiome towards novel bacterial diversity and tailored functional studies.</title>
        <authorList>
            <person name="Wylensek D."/>
            <person name="Hitch T.C.A."/>
            <person name="Clavel T."/>
        </authorList>
    </citation>
    <scope>NUCLEOTIDE SEQUENCE [LARGE SCALE GENOMIC DNA]</scope>
    <source>
        <strain evidence="2 3">WCA-SAB-591-4A-A</strain>
    </source>
</reference>
<dbReference type="Pfam" id="PF14387">
    <property type="entry name" value="DUF4418"/>
    <property type="match status" value="1"/>
</dbReference>
<proteinExistence type="predicted"/>
<gene>
    <name evidence="2" type="ORF">FYJ71_02615</name>
</gene>
<feature type="transmembrane region" description="Helical" evidence="1">
    <location>
        <begin position="103"/>
        <end position="122"/>
    </location>
</feature>
<dbReference type="InterPro" id="IPR025531">
    <property type="entry name" value="DUF4418"/>
</dbReference>
<keyword evidence="1" id="KW-0812">Transmembrane</keyword>
<dbReference type="EMBL" id="VUNE01000001">
    <property type="protein sequence ID" value="MST61865.1"/>
    <property type="molecule type" value="Genomic_DNA"/>
</dbReference>
<dbReference type="RefSeq" id="WP_154537240.1">
    <property type="nucleotide sequence ID" value="NZ_JAXFFP010000006.1"/>
</dbReference>
<evidence type="ECO:0000313" key="2">
    <source>
        <dbReference type="EMBL" id="MST61865.1"/>
    </source>
</evidence>
<accession>A0A6N7WYC1</accession>
<name>A0A6N7WYC1_9FIRM</name>
<keyword evidence="1" id="KW-0472">Membrane</keyword>
<dbReference type="AlphaFoldDB" id="A0A6N7WYC1"/>
<keyword evidence="3" id="KW-1185">Reference proteome</keyword>
<comment type="caution">
    <text evidence="2">The sequence shown here is derived from an EMBL/GenBank/DDBJ whole genome shotgun (WGS) entry which is preliminary data.</text>
</comment>
<dbReference type="Proteomes" id="UP000440713">
    <property type="component" value="Unassembled WGS sequence"/>
</dbReference>
<protein>
    <submittedName>
        <fullName evidence="2">DUF4418 family protein</fullName>
    </submittedName>
</protein>
<keyword evidence="1" id="KW-1133">Transmembrane helix</keyword>
<evidence type="ECO:0000313" key="3">
    <source>
        <dbReference type="Proteomes" id="UP000440713"/>
    </source>
</evidence>
<feature type="transmembrane region" description="Helical" evidence="1">
    <location>
        <begin position="66"/>
        <end position="83"/>
    </location>
</feature>
<organism evidence="2 3">
    <name type="scientific">Peptostreptococcus porci</name>
    <dbReference type="NCBI Taxonomy" id="2652282"/>
    <lineage>
        <taxon>Bacteria</taxon>
        <taxon>Bacillati</taxon>
        <taxon>Bacillota</taxon>
        <taxon>Clostridia</taxon>
        <taxon>Peptostreptococcales</taxon>
        <taxon>Peptostreptococcaceae</taxon>
        <taxon>Peptostreptococcus</taxon>
    </lineage>
</organism>
<evidence type="ECO:0000256" key="1">
    <source>
        <dbReference type="SAM" id="Phobius"/>
    </source>
</evidence>
<sequence length="129" mass="14182">MKKKLNLLVALLSLLMILFVKVITPVCNHSKSMSSMPMKCHYTSISIVLISIILFVISIECWRKETSLPFTIIAIGLILFIIPSNSVVGICNNHAMACHSTSISIRAISSLVVISGLSFFFIKDGNKIV</sequence>